<comment type="similarity">
    <text evidence="1 8">Belongs to the SOS response-associated peptidase family.</text>
</comment>
<dbReference type="KEGG" id="cfem:HCR03_01175"/>
<evidence type="ECO:0000256" key="2">
    <source>
        <dbReference type="ARBA" id="ARBA00022670"/>
    </source>
</evidence>
<dbReference type="EMBL" id="CP060286">
    <property type="protein sequence ID" value="QNK40969.1"/>
    <property type="molecule type" value="Genomic_DNA"/>
</dbReference>
<proteinExistence type="inferred from homology"/>
<keyword evidence="6" id="KW-0238">DNA-binding</keyword>
<keyword evidence="7" id="KW-0456">Lyase</keyword>
<dbReference type="RefSeq" id="WP_187036306.1">
    <property type="nucleotide sequence ID" value="NZ_CP060286.1"/>
</dbReference>
<name>A0A7G8TBH8_9FIRM</name>
<keyword evidence="2 8" id="KW-0645">Protease</keyword>
<protein>
    <recommendedName>
        <fullName evidence="8">Abasic site processing protein</fullName>
        <ecNumber evidence="8">3.4.-.-</ecNumber>
    </recommendedName>
</protein>
<evidence type="ECO:0000256" key="4">
    <source>
        <dbReference type="ARBA" id="ARBA00022801"/>
    </source>
</evidence>
<accession>A0A7G8TBH8</accession>
<dbReference type="InterPro" id="IPR003738">
    <property type="entry name" value="SRAP"/>
</dbReference>
<reference evidence="9 10" key="1">
    <citation type="submission" date="2020-08" db="EMBL/GenBank/DDBJ databases">
        <title>The isolate Caproiciproducens sp. 7D4C2 produces n-caproate at mildly acidic conditions from hexoses: genome and rBOX comparison with related strains and chain-elongating bacteria.</title>
        <authorList>
            <person name="Esquivel-Elizondo S."/>
            <person name="Bagci C."/>
            <person name="Temovska M."/>
            <person name="Jeon B.S."/>
            <person name="Bessarab I."/>
            <person name="Williams R.B.H."/>
            <person name="Huson D.H."/>
            <person name="Angenent L.T."/>
        </authorList>
    </citation>
    <scope>NUCLEOTIDE SEQUENCE [LARGE SCALE GENOMIC DNA]</scope>
    <source>
        <strain evidence="9 10">7D4C2</strain>
    </source>
</reference>
<dbReference type="GO" id="GO:0008233">
    <property type="term" value="F:peptidase activity"/>
    <property type="evidence" value="ECO:0007669"/>
    <property type="project" value="UniProtKB-KW"/>
</dbReference>
<evidence type="ECO:0000256" key="1">
    <source>
        <dbReference type="ARBA" id="ARBA00008136"/>
    </source>
</evidence>
<keyword evidence="3" id="KW-0227">DNA damage</keyword>
<dbReference type="Proteomes" id="UP000515909">
    <property type="component" value="Chromosome"/>
</dbReference>
<dbReference type="InterPro" id="IPR036590">
    <property type="entry name" value="SRAP-like"/>
</dbReference>
<evidence type="ECO:0000313" key="10">
    <source>
        <dbReference type="Proteomes" id="UP000515909"/>
    </source>
</evidence>
<dbReference type="GO" id="GO:0106300">
    <property type="term" value="P:protein-DNA covalent cross-linking repair"/>
    <property type="evidence" value="ECO:0007669"/>
    <property type="project" value="InterPro"/>
</dbReference>
<keyword evidence="4 8" id="KW-0378">Hydrolase</keyword>
<dbReference type="SUPFAM" id="SSF143081">
    <property type="entry name" value="BB1717-like"/>
    <property type="match status" value="1"/>
</dbReference>
<evidence type="ECO:0000313" key="9">
    <source>
        <dbReference type="EMBL" id="QNK40969.1"/>
    </source>
</evidence>
<sequence length="189" mass="21878">MCGRYVLFSDPDLKEIREILEEVQRKNETFQTGEIFPTDKAPVLIRERGAVTPEAIVWGFPHRYNKGVIINARVETVRERSMFRRCLPSRRCVIPSTGFFEWSHDANKVKYQFNLPGTDALYMAGLYDEFQGERRFVILTTAANFSMQDVHDRMPVVLDGNGRNRWLDDAQSAMELLNRVPPELARIPV</sequence>
<evidence type="ECO:0000256" key="7">
    <source>
        <dbReference type="ARBA" id="ARBA00023239"/>
    </source>
</evidence>
<evidence type="ECO:0000256" key="5">
    <source>
        <dbReference type="ARBA" id="ARBA00023124"/>
    </source>
</evidence>
<organism evidence="9 10">
    <name type="scientific">Caproicibacter fermentans</name>
    <dbReference type="NCBI Taxonomy" id="2576756"/>
    <lineage>
        <taxon>Bacteria</taxon>
        <taxon>Bacillati</taxon>
        <taxon>Bacillota</taxon>
        <taxon>Clostridia</taxon>
        <taxon>Eubacteriales</taxon>
        <taxon>Acutalibacteraceae</taxon>
        <taxon>Caproicibacter</taxon>
    </lineage>
</organism>
<dbReference type="EC" id="3.4.-.-" evidence="8"/>
<evidence type="ECO:0000256" key="8">
    <source>
        <dbReference type="RuleBase" id="RU364100"/>
    </source>
</evidence>
<dbReference type="GO" id="GO:0003697">
    <property type="term" value="F:single-stranded DNA binding"/>
    <property type="evidence" value="ECO:0007669"/>
    <property type="project" value="InterPro"/>
</dbReference>
<dbReference type="Pfam" id="PF02586">
    <property type="entry name" value="SRAP"/>
    <property type="match status" value="1"/>
</dbReference>
<evidence type="ECO:0000256" key="3">
    <source>
        <dbReference type="ARBA" id="ARBA00022763"/>
    </source>
</evidence>
<dbReference type="GO" id="GO:0006508">
    <property type="term" value="P:proteolysis"/>
    <property type="evidence" value="ECO:0007669"/>
    <property type="project" value="UniProtKB-KW"/>
</dbReference>
<dbReference type="GO" id="GO:0016829">
    <property type="term" value="F:lyase activity"/>
    <property type="evidence" value="ECO:0007669"/>
    <property type="project" value="UniProtKB-KW"/>
</dbReference>
<evidence type="ECO:0000256" key="6">
    <source>
        <dbReference type="ARBA" id="ARBA00023125"/>
    </source>
</evidence>
<keyword evidence="5" id="KW-0190">Covalent protein-DNA linkage</keyword>
<dbReference type="AlphaFoldDB" id="A0A7G8TBH8"/>
<gene>
    <name evidence="9" type="ORF">HCR03_01175</name>
</gene>
<dbReference type="Gene3D" id="3.90.1680.10">
    <property type="entry name" value="SOS response associated peptidase-like"/>
    <property type="match status" value="1"/>
</dbReference>
<dbReference type="PANTHER" id="PTHR13604:SF0">
    <property type="entry name" value="ABASIC SITE PROCESSING PROTEIN HMCES"/>
    <property type="match status" value="1"/>
</dbReference>
<dbReference type="PANTHER" id="PTHR13604">
    <property type="entry name" value="DC12-RELATED"/>
    <property type="match status" value="1"/>
</dbReference>